<organism evidence="3 4">
    <name type="scientific">Cirrhinus molitorella</name>
    <name type="common">mud carp</name>
    <dbReference type="NCBI Taxonomy" id="172907"/>
    <lineage>
        <taxon>Eukaryota</taxon>
        <taxon>Metazoa</taxon>
        <taxon>Chordata</taxon>
        <taxon>Craniata</taxon>
        <taxon>Vertebrata</taxon>
        <taxon>Euteleostomi</taxon>
        <taxon>Actinopterygii</taxon>
        <taxon>Neopterygii</taxon>
        <taxon>Teleostei</taxon>
        <taxon>Ostariophysi</taxon>
        <taxon>Cypriniformes</taxon>
        <taxon>Cyprinidae</taxon>
        <taxon>Labeoninae</taxon>
        <taxon>Labeonini</taxon>
        <taxon>Cirrhinus</taxon>
    </lineage>
</organism>
<evidence type="ECO:0000313" key="4">
    <source>
        <dbReference type="Proteomes" id="UP001558613"/>
    </source>
</evidence>
<reference evidence="3 4" key="1">
    <citation type="submission" date="2023-09" db="EMBL/GenBank/DDBJ databases">
        <authorList>
            <person name="Wang M."/>
        </authorList>
    </citation>
    <scope>NUCLEOTIDE SEQUENCE [LARGE SCALE GENOMIC DNA]</scope>
    <source>
        <strain evidence="3">GT-2023</strain>
        <tissue evidence="3">Liver</tissue>
    </source>
</reference>
<feature type="chain" id="PRO_5045988209" evidence="2">
    <location>
        <begin position="26"/>
        <end position="99"/>
    </location>
</feature>
<protein>
    <submittedName>
        <fullName evidence="3">Uncharacterized protein</fullName>
    </submittedName>
</protein>
<evidence type="ECO:0000256" key="2">
    <source>
        <dbReference type="SAM" id="SignalP"/>
    </source>
</evidence>
<feature type="region of interest" description="Disordered" evidence="1">
    <location>
        <begin position="60"/>
        <end position="99"/>
    </location>
</feature>
<evidence type="ECO:0000313" key="3">
    <source>
        <dbReference type="EMBL" id="KAL1282839.1"/>
    </source>
</evidence>
<dbReference type="Proteomes" id="UP001558613">
    <property type="component" value="Unassembled WGS sequence"/>
</dbReference>
<proteinExistence type="predicted"/>
<feature type="signal peptide" evidence="2">
    <location>
        <begin position="1"/>
        <end position="25"/>
    </location>
</feature>
<accession>A0ABR3P0N4</accession>
<keyword evidence="4" id="KW-1185">Reference proteome</keyword>
<feature type="compositionally biased region" description="Low complexity" evidence="1">
    <location>
        <begin position="60"/>
        <end position="70"/>
    </location>
</feature>
<keyword evidence="2" id="KW-0732">Signal</keyword>
<dbReference type="EMBL" id="JAYMGO010000001">
    <property type="protein sequence ID" value="KAL1282839.1"/>
    <property type="molecule type" value="Genomic_DNA"/>
</dbReference>
<evidence type="ECO:0000256" key="1">
    <source>
        <dbReference type="SAM" id="MobiDB-lite"/>
    </source>
</evidence>
<comment type="caution">
    <text evidence="3">The sequence shown here is derived from an EMBL/GenBank/DDBJ whole genome shotgun (WGS) entry which is preliminary data.</text>
</comment>
<sequence>MLERFTEDIFSQHLVLLFLQQLSSANPPATSCLPRYKHTGPGATGGTGRAAKPNTLHLLPTTTKPPAHAHCSCRPMRKRDGSRAGHTGVDGNLTSSVNS</sequence>
<name>A0ABR3P0N4_9TELE</name>
<gene>
    <name evidence="3" type="ORF">QQF64_001642</name>
</gene>